<sequence length="303" mass="35921">MADLAECKEIKVYRPPDLKARLRKEQDRLEEYFCPDKYPILNKNNEQCFEHKVKLNGDRNYKLRVYVNSEYPHWLPDLVVCESPEPMPDGLDWSGSHDTHTWPPKCGFLRICHWHWAAWISENIEEEMMIYHVFKKGEEWLEAYEKYLVTKRLPLDLKQMELTEEEQVIARRLEQQQELVQLQKCAAFAMSQLEPNFLMMLHPWLMSGTTGDNLQIFPISSAITDDKIRNTHRRLLRAESATQRVNEDVDGIMLAEWSKLRCAIVEHKAVWPTWLLVLLKFLPYRQHRLIMESLNVQSIQSGN</sequence>
<proteinExistence type="predicted"/>
<keyword evidence="2" id="KW-1185">Reference proteome</keyword>
<name>A0A7D9HYL7_PARCT</name>
<comment type="caution">
    <text evidence="1">The sequence shown here is derived from an EMBL/GenBank/DDBJ whole genome shotgun (WGS) entry which is preliminary data.</text>
</comment>
<dbReference type="Proteomes" id="UP001152795">
    <property type="component" value="Unassembled WGS sequence"/>
</dbReference>
<protein>
    <submittedName>
        <fullName evidence="1">Uncharacterized protein</fullName>
    </submittedName>
</protein>
<reference evidence="1" key="1">
    <citation type="submission" date="2020-04" db="EMBL/GenBank/DDBJ databases">
        <authorList>
            <person name="Alioto T."/>
            <person name="Alioto T."/>
            <person name="Gomez Garrido J."/>
        </authorList>
    </citation>
    <scope>NUCLEOTIDE SEQUENCE</scope>
    <source>
        <strain evidence="1">A484AB</strain>
    </source>
</reference>
<accession>A0A7D9HYL7</accession>
<gene>
    <name evidence="1" type="ORF">PACLA_8A058276</name>
</gene>
<organism evidence="1 2">
    <name type="scientific">Paramuricea clavata</name>
    <name type="common">Red gorgonian</name>
    <name type="synonym">Violescent sea-whip</name>
    <dbReference type="NCBI Taxonomy" id="317549"/>
    <lineage>
        <taxon>Eukaryota</taxon>
        <taxon>Metazoa</taxon>
        <taxon>Cnidaria</taxon>
        <taxon>Anthozoa</taxon>
        <taxon>Octocorallia</taxon>
        <taxon>Malacalcyonacea</taxon>
        <taxon>Plexauridae</taxon>
        <taxon>Paramuricea</taxon>
    </lineage>
</organism>
<dbReference type="AlphaFoldDB" id="A0A7D9HYL7"/>
<evidence type="ECO:0000313" key="2">
    <source>
        <dbReference type="Proteomes" id="UP001152795"/>
    </source>
</evidence>
<dbReference type="EMBL" id="CACRXK020002170">
    <property type="protein sequence ID" value="CAB3993037.1"/>
    <property type="molecule type" value="Genomic_DNA"/>
</dbReference>
<evidence type="ECO:0000313" key="1">
    <source>
        <dbReference type="EMBL" id="CAB3993037.1"/>
    </source>
</evidence>